<evidence type="ECO:0000256" key="1">
    <source>
        <dbReference type="ARBA" id="ARBA00004496"/>
    </source>
</evidence>
<dbReference type="PANTHER" id="PTHR46630:SF1">
    <property type="entry name" value="TETRATRICOPEPTIDE REPEAT PROTEIN 29"/>
    <property type="match status" value="1"/>
</dbReference>
<keyword evidence="3" id="KW-0677">Repeat</keyword>
<reference evidence="6" key="2">
    <citation type="submission" date="2020-08" db="EMBL/GenBank/DDBJ databases">
        <authorList>
            <person name="Chen M."/>
            <person name="Teng W."/>
            <person name="Zhao L."/>
            <person name="Hu C."/>
            <person name="Zhou Y."/>
            <person name="Han B."/>
            <person name="Song L."/>
            <person name="Shu W."/>
        </authorList>
    </citation>
    <scope>NUCLEOTIDE SEQUENCE</scope>
    <source>
        <strain evidence="6">FACHB-1375</strain>
    </source>
</reference>
<comment type="similarity">
    <text evidence="5">Belongs to the Rap family.</text>
</comment>
<organism evidence="6 7">
    <name type="scientific">Aerosakkonema funiforme FACHB-1375</name>
    <dbReference type="NCBI Taxonomy" id="2949571"/>
    <lineage>
        <taxon>Bacteria</taxon>
        <taxon>Bacillati</taxon>
        <taxon>Cyanobacteriota</taxon>
        <taxon>Cyanophyceae</taxon>
        <taxon>Oscillatoriophycideae</taxon>
        <taxon>Aerosakkonematales</taxon>
        <taxon>Aerosakkonemataceae</taxon>
        <taxon>Aerosakkonema</taxon>
    </lineage>
</organism>
<evidence type="ECO:0000256" key="5">
    <source>
        <dbReference type="ARBA" id="ARBA00038253"/>
    </source>
</evidence>
<accession>A0A926VJV2</accession>
<sequence>MTVSASYHFDEFVSKLLADTVVAAKNIKDARIKSMTLCRIALHYARFEQQNQALDILFQALNTAKDIKQSGNQVKAMGELAGICLFEPALQNQVDEILTQALQVAQNIGSSQERDLALAEIAFRYASAEESARAMQVLDLVGESSTKNYAKSCFDRSLIDYYIDLGKHDRAIELISESETICSDDKLAMLTSISVDSADLEQFELVDRALTQAMQILFNLNDCREKVLYLAEIAEGYSLIGYRDRAIQILMQALDAIKNIQEENTEDRAYMLAKIADGFALAGQPDYALQIAETIENTEPALYWKVDALDKIAGAYVEAGQIERANAALFEAFELANSMPNPNQQKAYSLIQMAEKSVKSSRIDRVAELLSQAFEITQSLKHSKEKYETQLSIVFWYKEAVLYDRALEIAIHIEDRSSRNKALNLLASSYIDAGKLEDAVQLLETIDDPVYRCEPYSKIAAKHTKSGQIKQGLEMFAKAVAIAKSIKNRRERQLGLIQVITSYMNNCECSYIVEIVEIVKTIKNASLETYLLTRIVYFYNQSGQETKVIYLYPQIVPKIERMKDSPAKTSFMAGIYSGYAKAGQYNQALDFVRKIKHPETKVQALLDIVDIYAAVNSH</sequence>
<evidence type="ECO:0000256" key="2">
    <source>
        <dbReference type="ARBA" id="ARBA00022490"/>
    </source>
</evidence>
<dbReference type="InterPro" id="IPR051476">
    <property type="entry name" value="Bac_ResReg_Asp_Phosphatase"/>
</dbReference>
<name>A0A926VJV2_9CYAN</name>
<dbReference type="SUPFAM" id="SSF48452">
    <property type="entry name" value="TPR-like"/>
    <property type="match status" value="2"/>
</dbReference>
<evidence type="ECO:0000313" key="6">
    <source>
        <dbReference type="EMBL" id="MBD2185059.1"/>
    </source>
</evidence>
<dbReference type="RefSeq" id="WP_190472681.1">
    <property type="nucleotide sequence ID" value="NZ_JACJPW010000105.1"/>
</dbReference>
<reference evidence="6" key="1">
    <citation type="journal article" date="2015" name="ISME J.">
        <title>Draft Genome Sequence of Streptomyces incarnatus NRRL8089, which Produces the Nucleoside Antibiotic Sinefungin.</title>
        <authorList>
            <person name="Oshima K."/>
            <person name="Hattori M."/>
            <person name="Shimizu H."/>
            <person name="Fukuda K."/>
            <person name="Nemoto M."/>
            <person name="Inagaki K."/>
            <person name="Tamura T."/>
        </authorList>
    </citation>
    <scope>NUCLEOTIDE SEQUENCE</scope>
    <source>
        <strain evidence="6">FACHB-1375</strain>
    </source>
</reference>
<dbReference type="InterPro" id="IPR011990">
    <property type="entry name" value="TPR-like_helical_dom_sf"/>
</dbReference>
<comment type="caution">
    <text evidence="6">The sequence shown here is derived from an EMBL/GenBank/DDBJ whole genome shotgun (WGS) entry which is preliminary data.</text>
</comment>
<protein>
    <recommendedName>
        <fullName evidence="8">Tetratricopeptide repeat protein</fullName>
    </recommendedName>
</protein>
<dbReference type="EMBL" id="JACJPW010000105">
    <property type="protein sequence ID" value="MBD2185059.1"/>
    <property type="molecule type" value="Genomic_DNA"/>
</dbReference>
<proteinExistence type="inferred from homology"/>
<evidence type="ECO:0008006" key="8">
    <source>
        <dbReference type="Google" id="ProtNLM"/>
    </source>
</evidence>
<keyword evidence="2" id="KW-0963">Cytoplasm</keyword>
<dbReference type="AlphaFoldDB" id="A0A926VJV2"/>
<dbReference type="PANTHER" id="PTHR46630">
    <property type="entry name" value="TETRATRICOPEPTIDE REPEAT PROTEIN 29"/>
    <property type="match status" value="1"/>
</dbReference>
<dbReference type="GO" id="GO:0005737">
    <property type="term" value="C:cytoplasm"/>
    <property type="evidence" value="ECO:0007669"/>
    <property type="project" value="UniProtKB-SubCell"/>
</dbReference>
<evidence type="ECO:0000256" key="4">
    <source>
        <dbReference type="ARBA" id="ARBA00022803"/>
    </source>
</evidence>
<evidence type="ECO:0000256" key="3">
    <source>
        <dbReference type="ARBA" id="ARBA00022737"/>
    </source>
</evidence>
<dbReference type="Gene3D" id="1.25.40.10">
    <property type="entry name" value="Tetratricopeptide repeat domain"/>
    <property type="match status" value="4"/>
</dbReference>
<dbReference type="Proteomes" id="UP000641646">
    <property type="component" value="Unassembled WGS sequence"/>
</dbReference>
<keyword evidence="4" id="KW-0802">TPR repeat</keyword>
<gene>
    <name evidence="6" type="ORF">H6G03_28975</name>
</gene>
<comment type="subcellular location">
    <subcellularLocation>
        <location evidence="1">Cytoplasm</location>
    </subcellularLocation>
</comment>
<evidence type="ECO:0000313" key="7">
    <source>
        <dbReference type="Proteomes" id="UP000641646"/>
    </source>
</evidence>
<keyword evidence="7" id="KW-1185">Reference proteome</keyword>